<name>A0ABN6XS83_9MICO</name>
<protein>
    <recommendedName>
        <fullName evidence="4">Carboxylesterase type B domain-containing protein</fullName>
    </recommendedName>
</protein>
<evidence type="ECO:0000313" key="1">
    <source>
        <dbReference type="EMBL" id="BDZ47773.1"/>
    </source>
</evidence>
<organism evidence="1 3">
    <name type="scientific">Frondihabitans sucicola</name>
    <dbReference type="NCBI Taxonomy" id="1268041"/>
    <lineage>
        <taxon>Bacteria</taxon>
        <taxon>Bacillati</taxon>
        <taxon>Actinomycetota</taxon>
        <taxon>Actinomycetes</taxon>
        <taxon>Micrococcales</taxon>
        <taxon>Microbacteriaceae</taxon>
        <taxon>Frondihabitans</taxon>
    </lineage>
</organism>
<evidence type="ECO:0000313" key="2">
    <source>
        <dbReference type="EMBL" id="BDZ52247.1"/>
    </source>
</evidence>
<reference evidence="3" key="2">
    <citation type="journal article" date="2019" name="Int. J. Syst. Evol. Microbiol.">
        <title>The Global Catalogue of Microorganisms (GCM) 10K type strain sequencing project: providing services to taxonomists for standard genome sequencing and annotation.</title>
        <authorList>
            <consortium name="The Broad Institute Genomics Platform"/>
            <consortium name="The Broad Institute Genome Sequencing Center for Infectious Disease"/>
            <person name="Wu L."/>
            <person name="Ma J."/>
        </authorList>
    </citation>
    <scope>NUCLEOTIDE SEQUENCE [LARGE SCALE GENOMIC DNA]</scope>
    <source>
        <strain evidence="3">NBRC 108728</strain>
    </source>
</reference>
<evidence type="ECO:0000313" key="3">
    <source>
        <dbReference type="Proteomes" id="UP001321486"/>
    </source>
</evidence>
<reference evidence="1" key="3">
    <citation type="submission" date="2023-02" db="EMBL/GenBank/DDBJ databases">
        <authorList>
            <person name="Sun Q."/>
            <person name="Mori K."/>
        </authorList>
    </citation>
    <scope>NUCLEOTIDE SEQUENCE</scope>
    <source>
        <strain evidence="1">NBRC 108728</strain>
    </source>
</reference>
<evidence type="ECO:0008006" key="4">
    <source>
        <dbReference type="Google" id="ProtNLM"/>
    </source>
</evidence>
<keyword evidence="3" id="KW-1185">Reference proteome</keyword>
<dbReference type="EMBL" id="AP027732">
    <property type="protein sequence ID" value="BDZ52247.1"/>
    <property type="molecule type" value="Genomic_DNA"/>
</dbReference>
<sequence>MVTRGQQDRRGARGRPPLLFGTEAAWTKTALVGPSDWPAVEQRGRALRKAWADFARTGRVGATSLPASEVEFFRD</sequence>
<gene>
    <name evidence="1" type="ORF">GCM10025867_00140</name>
    <name evidence="2" type="ORF">GCM10025867_44880</name>
</gene>
<reference evidence="1" key="1">
    <citation type="journal article" date="2014" name="Int. J. Syst. Evol. Microbiol.">
        <title>Complete genome of a new Firmicutes species belonging to the dominant human colonic microbiota ('Ruminococcus bicirculans') reveals two chromosomes and a selective capacity to utilize plant glucans.</title>
        <authorList>
            <consortium name="NISC Comparative Sequencing Program"/>
            <person name="Wegmann U."/>
            <person name="Louis P."/>
            <person name="Goesmann A."/>
            <person name="Henrissat B."/>
            <person name="Duncan S.H."/>
            <person name="Flint H.J."/>
        </authorList>
    </citation>
    <scope>NUCLEOTIDE SEQUENCE</scope>
    <source>
        <strain evidence="1">NBRC 108728</strain>
    </source>
</reference>
<accession>A0ABN6XS83</accession>
<proteinExistence type="predicted"/>
<dbReference type="Proteomes" id="UP001321486">
    <property type="component" value="Chromosome"/>
</dbReference>
<dbReference type="EMBL" id="AP027732">
    <property type="protein sequence ID" value="BDZ47773.1"/>
    <property type="molecule type" value="Genomic_DNA"/>
</dbReference>